<feature type="transmembrane region" description="Helical" evidence="8">
    <location>
        <begin position="267"/>
        <end position="288"/>
    </location>
</feature>
<dbReference type="Gene3D" id="1.20.1070.10">
    <property type="entry name" value="Rhodopsin 7-helix transmembrane proteins"/>
    <property type="match status" value="1"/>
</dbReference>
<evidence type="ECO:0000256" key="3">
    <source>
        <dbReference type="ARBA" id="ARBA00022989"/>
    </source>
</evidence>
<keyword evidence="7" id="KW-0807">Transducer</keyword>
<evidence type="ECO:0000256" key="1">
    <source>
        <dbReference type="ARBA" id="ARBA00004141"/>
    </source>
</evidence>
<dbReference type="SUPFAM" id="SSF81321">
    <property type="entry name" value="Family A G protein-coupled receptor-like"/>
    <property type="match status" value="1"/>
</dbReference>
<keyword evidence="6" id="KW-0675">Receptor</keyword>
<protein>
    <recommendedName>
        <fullName evidence="9">G-protein coupled receptors family 1 profile domain-containing protein</fullName>
    </recommendedName>
</protein>
<dbReference type="PRINTS" id="PR00237">
    <property type="entry name" value="GPCRRHODOPSN"/>
</dbReference>
<dbReference type="GO" id="GO:0005886">
    <property type="term" value="C:plasma membrane"/>
    <property type="evidence" value="ECO:0007669"/>
    <property type="project" value="TreeGrafter"/>
</dbReference>
<dbReference type="PANTHER" id="PTHR24243:SF230">
    <property type="entry name" value="G-PROTEIN COUPLED RECEPTORS FAMILY 1 PROFILE DOMAIN-CONTAINING PROTEIN"/>
    <property type="match status" value="1"/>
</dbReference>
<sequence>MSSLSTAQTILSIAQDCTIYISFIILIGGLLGNTCIIITISRLKFLRKNSSSFYLISESIANSIILIIPYSFRIGINGFNYDPSQTSIVWCKLRQTFGQMCILISMSLVCFAAIDQYLSTNHRPYLRPMSSLKLAQYLTACAIFIWILHSIPFIAYLEIQQSNGCNLYNNVLINYITYIYYPILCGMLPIIISSLFSLLAFTNVRQIVRRQMPVFRRRLDRQMTSMILIRVIFLIIFTLPNTIQRIYTLIVPADPNDLIGAALEQLVGVITISLFYCHVSCSFYIFIISSRRFRRQVKYVFFKKCWKPNRKRTACVYPAAVGSCVLSNELN</sequence>
<dbReference type="Proteomes" id="UP000663891">
    <property type="component" value="Unassembled WGS sequence"/>
</dbReference>
<dbReference type="GO" id="GO:0004930">
    <property type="term" value="F:G protein-coupled receptor activity"/>
    <property type="evidence" value="ECO:0007669"/>
    <property type="project" value="UniProtKB-KW"/>
</dbReference>
<evidence type="ECO:0000313" key="10">
    <source>
        <dbReference type="EMBL" id="CAF1080891.1"/>
    </source>
</evidence>
<dbReference type="PANTHER" id="PTHR24243">
    <property type="entry name" value="G-PROTEIN COUPLED RECEPTOR"/>
    <property type="match status" value="1"/>
</dbReference>
<keyword evidence="5 8" id="KW-0472">Membrane</keyword>
<dbReference type="EMBL" id="CAJNON010000186">
    <property type="protein sequence ID" value="CAF1080891.1"/>
    <property type="molecule type" value="Genomic_DNA"/>
</dbReference>
<feature type="transmembrane region" description="Helical" evidence="8">
    <location>
        <begin position="96"/>
        <end position="114"/>
    </location>
</feature>
<feature type="domain" description="G-protein coupled receptors family 1 profile" evidence="9">
    <location>
        <begin position="32"/>
        <end position="286"/>
    </location>
</feature>
<feature type="transmembrane region" description="Helical" evidence="8">
    <location>
        <begin position="179"/>
        <end position="204"/>
    </location>
</feature>
<gene>
    <name evidence="10" type="ORF">VCS650_LOCUS19005</name>
</gene>
<comment type="subcellular location">
    <subcellularLocation>
        <location evidence="1">Membrane</location>
        <topology evidence="1">Multi-pass membrane protein</topology>
    </subcellularLocation>
</comment>
<proteinExistence type="predicted"/>
<feature type="transmembrane region" description="Helical" evidence="8">
    <location>
        <begin position="134"/>
        <end position="159"/>
    </location>
</feature>
<dbReference type="Pfam" id="PF00001">
    <property type="entry name" value="7tm_1"/>
    <property type="match status" value="1"/>
</dbReference>
<dbReference type="PROSITE" id="PS50262">
    <property type="entry name" value="G_PROTEIN_RECEP_F1_2"/>
    <property type="match status" value="1"/>
</dbReference>
<accession>A0A814MK61</accession>
<evidence type="ECO:0000313" key="11">
    <source>
        <dbReference type="Proteomes" id="UP000663891"/>
    </source>
</evidence>
<feature type="transmembrane region" description="Helical" evidence="8">
    <location>
        <begin position="20"/>
        <end position="41"/>
    </location>
</feature>
<dbReference type="InterPro" id="IPR000276">
    <property type="entry name" value="GPCR_Rhodpsn"/>
</dbReference>
<feature type="transmembrane region" description="Helical" evidence="8">
    <location>
        <begin position="225"/>
        <end position="247"/>
    </location>
</feature>
<dbReference type="AlphaFoldDB" id="A0A814MK61"/>
<evidence type="ECO:0000256" key="5">
    <source>
        <dbReference type="ARBA" id="ARBA00023136"/>
    </source>
</evidence>
<reference evidence="10" key="1">
    <citation type="submission" date="2021-02" db="EMBL/GenBank/DDBJ databases">
        <authorList>
            <person name="Nowell W R."/>
        </authorList>
    </citation>
    <scope>NUCLEOTIDE SEQUENCE</scope>
</reference>
<evidence type="ECO:0000256" key="7">
    <source>
        <dbReference type="ARBA" id="ARBA00023224"/>
    </source>
</evidence>
<evidence type="ECO:0000256" key="6">
    <source>
        <dbReference type="ARBA" id="ARBA00023170"/>
    </source>
</evidence>
<organism evidence="10 11">
    <name type="scientific">Adineta steineri</name>
    <dbReference type="NCBI Taxonomy" id="433720"/>
    <lineage>
        <taxon>Eukaryota</taxon>
        <taxon>Metazoa</taxon>
        <taxon>Spiralia</taxon>
        <taxon>Gnathifera</taxon>
        <taxon>Rotifera</taxon>
        <taxon>Eurotatoria</taxon>
        <taxon>Bdelloidea</taxon>
        <taxon>Adinetida</taxon>
        <taxon>Adinetidae</taxon>
        <taxon>Adineta</taxon>
    </lineage>
</organism>
<comment type="caution">
    <text evidence="10">The sequence shown here is derived from an EMBL/GenBank/DDBJ whole genome shotgun (WGS) entry which is preliminary data.</text>
</comment>
<evidence type="ECO:0000256" key="4">
    <source>
        <dbReference type="ARBA" id="ARBA00023040"/>
    </source>
</evidence>
<keyword evidence="4" id="KW-0297">G-protein coupled receptor</keyword>
<feature type="transmembrane region" description="Helical" evidence="8">
    <location>
        <begin position="53"/>
        <end position="76"/>
    </location>
</feature>
<evidence type="ECO:0000256" key="8">
    <source>
        <dbReference type="SAM" id="Phobius"/>
    </source>
</evidence>
<keyword evidence="2 8" id="KW-0812">Transmembrane</keyword>
<name>A0A814MK61_9BILA</name>
<dbReference type="InterPro" id="IPR017452">
    <property type="entry name" value="GPCR_Rhodpsn_7TM"/>
</dbReference>
<evidence type="ECO:0000256" key="2">
    <source>
        <dbReference type="ARBA" id="ARBA00022692"/>
    </source>
</evidence>
<evidence type="ECO:0000259" key="9">
    <source>
        <dbReference type="PROSITE" id="PS50262"/>
    </source>
</evidence>
<dbReference type="OrthoDB" id="10016392at2759"/>
<keyword evidence="3 8" id="KW-1133">Transmembrane helix</keyword>